<feature type="compositionally biased region" description="Pro residues" evidence="1">
    <location>
        <begin position="13"/>
        <end position="22"/>
    </location>
</feature>
<evidence type="ECO:0000313" key="4">
    <source>
        <dbReference type="Proteomes" id="UP001212821"/>
    </source>
</evidence>
<name>A0ABY7Q413_9ACTN</name>
<accession>A0ABY7Q413</accession>
<dbReference type="PANTHER" id="PTHR35908:SF1">
    <property type="entry name" value="CONSERVED PROTEIN"/>
    <property type="match status" value="1"/>
</dbReference>
<keyword evidence="4" id="KW-1185">Reference proteome</keyword>
<organism evidence="3 4">
    <name type="scientific">Kitasatospora cathayae</name>
    <dbReference type="NCBI Taxonomy" id="3004092"/>
    <lineage>
        <taxon>Bacteria</taxon>
        <taxon>Bacillati</taxon>
        <taxon>Actinomycetota</taxon>
        <taxon>Actinomycetes</taxon>
        <taxon>Kitasatosporales</taxon>
        <taxon>Streptomycetaceae</taxon>
        <taxon>Kitasatospora</taxon>
    </lineage>
</organism>
<dbReference type="Proteomes" id="UP001212821">
    <property type="component" value="Chromosome"/>
</dbReference>
<evidence type="ECO:0000259" key="2">
    <source>
        <dbReference type="Pfam" id="PF18029"/>
    </source>
</evidence>
<protein>
    <submittedName>
        <fullName evidence="3">VOC family protein</fullName>
    </submittedName>
</protein>
<feature type="domain" description="Glyoxalase-like" evidence="2">
    <location>
        <begin position="42"/>
        <end position="151"/>
    </location>
</feature>
<dbReference type="EMBL" id="CP115450">
    <property type="protein sequence ID" value="WBP87448.1"/>
    <property type="molecule type" value="Genomic_DNA"/>
</dbReference>
<dbReference type="InterPro" id="IPR029068">
    <property type="entry name" value="Glyas_Bleomycin-R_OHBP_Dase"/>
</dbReference>
<dbReference type="SUPFAM" id="SSF54593">
    <property type="entry name" value="Glyoxalase/Bleomycin resistance protein/Dihydroxybiphenyl dioxygenase"/>
    <property type="match status" value="1"/>
</dbReference>
<evidence type="ECO:0000256" key="1">
    <source>
        <dbReference type="SAM" id="MobiDB-lite"/>
    </source>
</evidence>
<dbReference type="Gene3D" id="3.10.180.10">
    <property type="entry name" value="2,3-Dihydroxybiphenyl 1,2-Dioxygenase, domain 1"/>
    <property type="match status" value="1"/>
</dbReference>
<feature type="region of interest" description="Disordered" evidence="1">
    <location>
        <begin position="1"/>
        <end position="35"/>
    </location>
</feature>
<dbReference type="Pfam" id="PF18029">
    <property type="entry name" value="Glyoxalase_6"/>
    <property type="match status" value="1"/>
</dbReference>
<reference evidence="4" key="1">
    <citation type="submission" date="2022-12" db="EMBL/GenBank/DDBJ databases">
        <authorList>
            <person name="Mo P."/>
        </authorList>
    </citation>
    <scope>NUCLEOTIDE SEQUENCE [LARGE SCALE GENOMIC DNA]</scope>
    <source>
        <strain evidence="4">HUAS 3-15</strain>
    </source>
</reference>
<gene>
    <name evidence="3" type="ORF">O1G21_17435</name>
</gene>
<proteinExistence type="predicted"/>
<dbReference type="RefSeq" id="WP_270144880.1">
    <property type="nucleotide sequence ID" value="NZ_CP115450.1"/>
</dbReference>
<dbReference type="InterPro" id="IPR041581">
    <property type="entry name" value="Glyoxalase_6"/>
</dbReference>
<dbReference type="PANTHER" id="PTHR35908">
    <property type="entry name" value="HYPOTHETICAL FUSION PROTEIN"/>
    <property type="match status" value="1"/>
</dbReference>
<sequence length="155" mass="16637">MSDLAAEQSGPYVPYPPPPPFEPSTTPGQSPRGDTGFARLAMVTIDCADPVALASFYGELLGWETRHVDENFAILDNPEGGSPLGFGRVAGYRPEPWTEPDGSKHFHLDFYVDDLEESTAKALALGATEAGYQHGRTLKVLIDPAGHPFGLAPLE</sequence>
<evidence type="ECO:0000313" key="3">
    <source>
        <dbReference type="EMBL" id="WBP87448.1"/>
    </source>
</evidence>